<dbReference type="PANTHER" id="PTHR30576:SF0">
    <property type="entry name" value="UNDECAPRENYL-PHOSPHATE N-ACETYLGALACTOSAMINYL 1-PHOSPHATE TRANSFERASE-RELATED"/>
    <property type="match status" value="1"/>
</dbReference>
<keyword evidence="5 7" id="KW-1133">Transmembrane helix</keyword>
<keyword evidence="6 7" id="KW-0472">Membrane</keyword>
<evidence type="ECO:0000256" key="5">
    <source>
        <dbReference type="ARBA" id="ARBA00022989"/>
    </source>
</evidence>
<comment type="similarity">
    <text evidence="2">Belongs to the bacterial sugar transferase family.</text>
</comment>
<keyword evidence="10" id="KW-1185">Reference proteome</keyword>
<dbReference type="GO" id="GO:0016780">
    <property type="term" value="F:phosphotransferase activity, for other substituted phosphate groups"/>
    <property type="evidence" value="ECO:0007669"/>
    <property type="project" value="TreeGrafter"/>
</dbReference>
<dbReference type="InterPro" id="IPR003362">
    <property type="entry name" value="Bact_transf"/>
</dbReference>
<keyword evidence="4 7" id="KW-0812">Transmembrane</keyword>
<feature type="transmembrane region" description="Helical" evidence="7">
    <location>
        <begin position="111"/>
        <end position="131"/>
    </location>
</feature>
<dbReference type="Gene3D" id="3.40.50.720">
    <property type="entry name" value="NAD(P)-binding Rossmann-like Domain"/>
    <property type="match status" value="1"/>
</dbReference>
<comment type="subcellular location">
    <subcellularLocation>
        <location evidence="1">Membrane</location>
        <topology evidence="1">Multi-pass membrane protein</topology>
    </subcellularLocation>
</comment>
<dbReference type="EMBL" id="VSKM01000001">
    <property type="protein sequence ID" value="TYB80151.1"/>
    <property type="molecule type" value="Genomic_DNA"/>
</dbReference>
<evidence type="ECO:0000256" key="3">
    <source>
        <dbReference type="ARBA" id="ARBA00022679"/>
    </source>
</evidence>
<evidence type="ECO:0000259" key="8">
    <source>
        <dbReference type="Pfam" id="PF02397"/>
    </source>
</evidence>
<dbReference type="NCBIfam" id="TIGR03025">
    <property type="entry name" value="EPS_sugtrans"/>
    <property type="match status" value="1"/>
</dbReference>
<evidence type="ECO:0000256" key="6">
    <source>
        <dbReference type="ARBA" id="ARBA00023136"/>
    </source>
</evidence>
<gene>
    <name evidence="9" type="ORF">ES676_00330</name>
</gene>
<evidence type="ECO:0000313" key="9">
    <source>
        <dbReference type="EMBL" id="TYB80151.1"/>
    </source>
</evidence>
<feature type="transmembrane region" description="Helical" evidence="7">
    <location>
        <begin position="79"/>
        <end position="99"/>
    </location>
</feature>
<name>A0A8H2LJ98_9FLAO</name>
<protein>
    <submittedName>
        <fullName evidence="9">Sugar transferase</fullName>
    </submittedName>
</protein>
<feature type="transmembrane region" description="Helical" evidence="7">
    <location>
        <begin position="49"/>
        <end position="67"/>
    </location>
</feature>
<reference evidence="9 10" key="1">
    <citation type="submission" date="2019-08" db="EMBL/GenBank/DDBJ databases">
        <title>Genomes of Antarctic Bizionia species.</title>
        <authorList>
            <person name="Bowman J.P."/>
        </authorList>
    </citation>
    <scope>NUCLEOTIDE SEQUENCE [LARGE SCALE GENOMIC DNA]</scope>
    <source>
        <strain evidence="9 10">HFD</strain>
    </source>
</reference>
<feature type="domain" description="Bacterial sugar transferase" evidence="8">
    <location>
        <begin position="275"/>
        <end position="457"/>
    </location>
</feature>
<dbReference type="PANTHER" id="PTHR30576">
    <property type="entry name" value="COLANIC BIOSYNTHESIS UDP-GLUCOSE LIPID CARRIER TRANSFERASE"/>
    <property type="match status" value="1"/>
</dbReference>
<proteinExistence type="inferred from homology"/>
<dbReference type="Proteomes" id="UP000323324">
    <property type="component" value="Unassembled WGS sequence"/>
</dbReference>
<evidence type="ECO:0000256" key="1">
    <source>
        <dbReference type="ARBA" id="ARBA00004141"/>
    </source>
</evidence>
<evidence type="ECO:0000256" key="2">
    <source>
        <dbReference type="ARBA" id="ARBA00006464"/>
    </source>
</evidence>
<feature type="transmembrane region" description="Helical" evidence="7">
    <location>
        <begin position="20"/>
        <end position="43"/>
    </location>
</feature>
<evidence type="ECO:0000256" key="4">
    <source>
        <dbReference type="ARBA" id="ARBA00022692"/>
    </source>
</evidence>
<sequence>MTKNSIHFEISERKVLLRLFDILFIGAALYGVETLFAFDYFTIVGHWESTVVLSVYIWGFGTVFELYDLKKSSRIETVFPSIILTASVSVLVFLLTPYFTPVLPSNRLQILYFYLAILGALVVWRIVYITFISSPRFYKRVLLIGETSTIENIVEAFKAADPNYSIIGFVNCKGGSKDSVSYKGLPEFAPEKIETIVATEGISEIVIATYNSEVITPDIYAHLLRLLEQGFPIREYTQVYEDMTYRVPVQYVGKDFYKYFPFSRSNTNTFYLSYKRLMDVVLSCLGLLSSLFFLPIIFLGNILGNRGTLFYKQERVGQHGKVFTIFKFRTMVKNAEENGAAWAQKNDARVTRFGAFLRATRIDEIPQFINILKGEMSFIGPRPERPVFVKELSKVIPFYQTRHVIKPGLTGWSQVNARYGSSIDDSLVKLQYDLYYIKHRSFLLDINISLKTFSTVIFFRGQ</sequence>
<feature type="transmembrane region" description="Helical" evidence="7">
    <location>
        <begin position="280"/>
        <end position="303"/>
    </location>
</feature>
<keyword evidence="3 9" id="KW-0808">Transferase</keyword>
<evidence type="ECO:0000256" key="7">
    <source>
        <dbReference type="SAM" id="Phobius"/>
    </source>
</evidence>
<dbReference type="RefSeq" id="WP_148368043.1">
    <property type="nucleotide sequence ID" value="NZ_VSKM01000001.1"/>
</dbReference>
<dbReference type="InterPro" id="IPR017475">
    <property type="entry name" value="EPS_sugar_tfrase"/>
</dbReference>
<dbReference type="GO" id="GO:0016020">
    <property type="term" value="C:membrane"/>
    <property type="evidence" value="ECO:0007669"/>
    <property type="project" value="UniProtKB-SubCell"/>
</dbReference>
<accession>A0A8H2LJ98</accession>
<comment type="caution">
    <text evidence="9">The sequence shown here is derived from an EMBL/GenBank/DDBJ whole genome shotgun (WGS) entry which is preliminary data.</text>
</comment>
<dbReference type="Pfam" id="PF02397">
    <property type="entry name" value="Bac_transf"/>
    <property type="match status" value="1"/>
</dbReference>
<dbReference type="AlphaFoldDB" id="A0A8H2LJ98"/>
<organism evidence="9 10">
    <name type="scientific">Bizionia saleffrena</name>
    <dbReference type="NCBI Taxonomy" id="291189"/>
    <lineage>
        <taxon>Bacteria</taxon>
        <taxon>Pseudomonadati</taxon>
        <taxon>Bacteroidota</taxon>
        <taxon>Flavobacteriia</taxon>
        <taxon>Flavobacteriales</taxon>
        <taxon>Flavobacteriaceae</taxon>
        <taxon>Bizionia</taxon>
    </lineage>
</organism>
<evidence type="ECO:0000313" key="10">
    <source>
        <dbReference type="Proteomes" id="UP000323324"/>
    </source>
</evidence>